<reference evidence="2" key="1">
    <citation type="submission" date="2016-04" db="EMBL/GenBank/DDBJ databases">
        <authorList>
            <person name="Quiroz-Castaneda R.E."/>
            <person name="Martinez-Ocampo F."/>
        </authorList>
    </citation>
    <scope>NUCLEOTIDE SEQUENCE [LARGE SCALE GENOMIC DNA]</scope>
    <source>
        <strain evidence="2">INIFAP01</strain>
    </source>
</reference>
<dbReference type="AlphaFoldDB" id="A0A1A9QER0"/>
<protein>
    <submittedName>
        <fullName evidence="1">Uncharacterized protein</fullName>
    </submittedName>
</protein>
<name>A0A1A9QER0_9MOLU</name>
<accession>A0A1A9QER0</accession>
<dbReference type="STRING" id="432608.A6V39_00075"/>
<organism evidence="1 2">
    <name type="scientific">Candidatus Mycoplasma haematobovis</name>
    <dbReference type="NCBI Taxonomy" id="432608"/>
    <lineage>
        <taxon>Bacteria</taxon>
        <taxon>Bacillati</taxon>
        <taxon>Mycoplasmatota</taxon>
        <taxon>Mollicutes</taxon>
        <taxon>Mycoplasmataceae</taxon>
        <taxon>Mycoplasma</taxon>
    </lineage>
</organism>
<gene>
    <name evidence="1" type="ORF">A6V39_00075</name>
</gene>
<dbReference type="EMBL" id="LWUJ01000010">
    <property type="protein sequence ID" value="OAL10445.1"/>
    <property type="molecule type" value="Genomic_DNA"/>
</dbReference>
<sequence length="219" mass="24343">MSFKTKLALGAGSLGVIGGGGAVASHLLSGETIKDHLQKKGFTFLKDDASEWTTILASYTTAISTKPDLKFGEFTGGDNKVKELREQCQALLNQKHKTPETSKNYKKTVWCVKEQTVSDYLKFEGYEAFNTVEGNSTNDNDWNEKIKEYSKHPAPPNKKVISGLTLSGNNLTNPTPDDRKKIKESCKTLNAKKHYETDFESSKELVILWCSKVVNNDKS</sequence>
<dbReference type="RefSeq" id="WP_187149678.1">
    <property type="nucleotide sequence ID" value="NZ_LWUJ01000010.1"/>
</dbReference>
<comment type="caution">
    <text evidence="1">The sequence shown here is derived from an EMBL/GenBank/DDBJ whole genome shotgun (WGS) entry which is preliminary data.</text>
</comment>
<evidence type="ECO:0000313" key="2">
    <source>
        <dbReference type="Proteomes" id="UP000077623"/>
    </source>
</evidence>
<dbReference type="Proteomes" id="UP000077623">
    <property type="component" value="Unassembled WGS sequence"/>
</dbReference>
<keyword evidence="2" id="KW-1185">Reference proteome</keyword>
<evidence type="ECO:0000313" key="1">
    <source>
        <dbReference type="EMBL" id="OAL10445.1"/>
    </source>
</evidence>
<proteinExistence type="predicted"/>